<dbReference type="VEuPathDB" id="VectorBase:AAEL007314"/>
<dbReference type="OMA" id="HNETHIY"/>
<sequence length="518" mass="57091">MSVIIACTICDRSADIRLIIGVALLATLIQATPTEQFKRSKRTKRSILQALFGSTTSSTEPPTTTPDRDVVMESLENGEPVYLMKPKQDSDGPPAFVPMMPLRYFASPSGLHFIAVEPINFNDENEYIQQEGAEQQWQPNYIPVPVKNLPKGVHKKLPSQLQGLSSSEIRELSSLAKKIGVRNLDDLPPLEEVMSLLGTTTKSETIEAIRDYASTPTGLDLIKDYILSYQPVKRMDIVGADGEVANEKIPIESLDAYAAGGELMYVNYPVPIIGYTVPNGLNNNQIEGTNPTTEEPSSPGIFSRIRSFFSFGSNPELPEQEPNTNLLANNQSELNLIPHIVIPLRHWSPTDDSSGYTVEDMQRYPITPLQQDKIPYVMKPEPDQISISNAPVSDAMNPVLNQAQIYHDDIDVVDIKDNVPIAIQQPVRISLPEEQTGKLHKVHINNADLPPTINKAEQKQLEVITTKPTVVASTTKNIANETKVPQITPITKVQNTTSNKTTVPKASETSQEQGNGLT</sequence>
<reference evidence="2" key="1">
    <citation type="submission" date="2005-10" db="EMBL/GenBank/DDBJ databases">
        <authorList>
            <person name="Loftus B.J."/>
            <person name="Nene V.M."/>
            <person name="Hannick L.I."/>
            <person name="Bidwell S."/>
            <person name="Haas B."/>
            <person name="Amedeo P."/>
            <person name="Orvis J."/>
            <person name="Wortman J.R."/>
            <person name="White O.R."/>
            <person name="Salzberg S."/>
            <person name="Shumway M."/>
            <person name="Koo H."/>
            <person name="Zhao Y."/>
            <person name="Holmes M."/>
            <person name="Miller J."/>
            <person name="Schatz M."/>
            <person name="Pop M."/>
            <person name="Pai G."/>
            <person name="Utterback T."/>
            <person name="Rogers Y.-H."/>
            <person name="Kravitz S."/>
            <person name="Fraser C.M."/>
        </authorList>
    </citation>
    <scope>NUCLEOTIDE SEQUENCE</scope>
    <source>
        <strain evidence="2">Liverpool</strain>
    </source>
</reference>
<dbReference type="STRING" id="7159.Q172P5"/>
<dbReference type="HOGENOM" id="CLU_536618_0_0_1"/>
<dbReference type="PaxDb" id="7159-AAEL007314-PA"/>
<dbReference type="AlphaFoldDB" id="Q172P5"/>
<gene>
    <name evidence="2" type="ORF">AaeL_AAEL007314</name>
</gene>
<reference evidence="2" key="3">
    <citation type="submission" date="2012-09" db="EMBL/GenBank/DDBJ databases">
        <authorList>
            <consortium name="VectorBase"/>
        </authorList>
    </citation>
    <scope>NUCLEOTIDE SEQUENCE</scope>
    <source>
        <strain evidence="2">Liverpool</strain>
    </source>
</reference>
<dbReference type="EMBL" id="CH477433">
    <property type="protein sequence ID" value="EAT41003.1"/>
    <property type="molecule type" value="Genomic_DNA"/>
</dbReference>
<proteinExistence type="predicted"/>
<evidence type="ECO:0000313" key="2">
    <source>
        <dbReference type="EMBL" id="EAT41003.1"/>
    </source>
</evidence>
<accession>Q172P5</accession>
<protein>
    <submittedName>
        <fullName evidence="2">AAEL007314-PA</fullName>
    </submittedName>
</protein>
<evidence type="ECO:0000256" key="1">
    <source>
        <dbReference type="SAM" id="MobiDB-lite"/>
    </source>
</evidence>
<dbReference type="Proteomes" id="UP000682892">
    <property type="component" value="Unassembled WGS sequence"/>
</dbReference>
<feature type="region of interest" description="Disordered" evidence="1">
    <location>
        <begin position="495"/>
        <end position="518"/>
    </location>
</feature>
<dbReference type="eggNOG" id="ENOG502T6NV">
    <property type="taxonomic scope" value="Eukaryota"/>
</dbReference>
<dbReference type="PhylomeDB" id="Q172P5"/>
<name>Q172P5_AEDAE</name>
<reference evidence="2" key="2">
    <citation type="journal article" date="2007" name="Science">
        <title>Genome sequence of Aedes aegypti, a major arbovirus vector.</title>
        <authorList>
            <person name="Nene V."/>
            <person name="Wortman J.R."/>
            <person name="Lawson D."/>
            <person name="Haas B."/>
            <person name="Kodira C."/>
            <person name="Tu Z.J."/>
            <person name="Loftus B."/>
            <person name="Xi Z."/>
            <person name="Megy K."/>
            <person name="Grabherr M."/>
            <person name="Ren Q."/>
            <person name="Zdobnov E.M."/>
            <person name="Lobo N.F."/>
            <person name="Campbell K.S."/>
            <person name="Brown S.E."/>
            <person name="Bonaldo M.F."/>
            <person name="Zhu J."/>
            <person name="Sinkins S.P."/>
            <person name="Hogenkamp D.G."/>
            <person name="Amedeo P."/>
            <person name="Arensburger P."/>
            <person name="Atkinson P.W."/>
            <person name="Bidwell S."/>
            <person name="Biedler J."/>
            <person name="Birney E."/>
            <person name="Bruggner R.V."/>
            <person name="Costas J."/>
            <person name="Coy M.R."/>
            <person name="Crabtree J."/>
            <person name="Crawford M."/>
            <person name="Debruyn B."/>
            <person name="Decaprio D."/>
            <person name="Eiglmeier K."/>
            <person name="Eisenstadt E."/>
            <person name="El-Dorry H."/>
            <person name="Gelbart W.M."/>
            <person name="Gomes S.L."/>
            <person name="Hammond M."/>
            <person name="Hannick L.I."/>
            <person name="Hogan J.R."/>
            <person name="Holmes M.H."/>
            <person name="Jaffe D."/>
            <person name="Johnston J.S."/>
            <person name="Kennedy R.C."/>
            <person name="Koo H."/>
            <person name="Kravitz S."/>
            <person name="Kriventseva E.V."/>
            <person name="Kulp D."/>
            <person name="Labutti K."/>
            <person name="Lee E."/>
            <person name="Li S."/>
            <person name="Lovin D.D."/>
            <person name="Mao C."/>
            <person name="Mauceli E."/>
            <person name="Menck C.F."/>
            <person name="Miller J.R."/>
            <person name="Montgomery P."/>
            <person name="Mori A."/>
            <person name="Nascimento A.L."/>
            <person name="Naveira H.F."/>
            <person name="Nusbaum C."/>
            <person name="O'leary S."/>
            <person name="Orvis J."/>
            <person name="Pertea M."/>
            <person name="Quesneville H."/>
            <person name="Reidenbach K.R."/>
            <person name="Rogers Y.H."/>
            <person name="Roth C.W."/>
            <person name="Schneider J.R."/>
            <person name="Schatz M."/>
            <person name="Shumway M."/>
            <person name="Stanke M."/>
            <person name="Stinson E.O."/>
            <person name="Tubio J.M."/>
            <person name="Vanzee J.P."/>
            <person name="Verjovski-Almeida S."/>
            <person name="Werner D."/>
            <person name="White O."/>
            <person name="Wyder S."/>
            <person name="Zeng Q."/>
            <person name="Zhao Q."/>
            <person name="Zhao Y."/>
            <person name="Hill C.A."/>
            <person name="Raikhel A.S."/>
            <person name="Soares M.B."/>
            <person name="Knudson D.L."/>
            <person name="Lee N.H."/>
            <person name="Galagan J."/>
            <person name="Salzberg S.L."/>
            <person name="Paulsen I.T."/>
            <person name="Dimopoulos G."/>
            <person name="Collins F.H."/>
            <person name="Birren B."/>
            <person name="Fraser-Liggett C.M."/>
            <person name="Severson D.W."/>
        </authorList>
    </citation>
    <scope>NUCLEOTIDE SEQUENCE [LARGE SCALE GENOMIC DNA]</scope>
    <source>
        <strain evidence="2">Liverpool</strain>
    </source>
</reference>
<evidence type="ECO:0000313" key="3">
    <source>
        <dbReference type="Proteomes" id="UP000682892"/>
    </source>
</evidence>
<organism evidence="2 3">
    <name type="scientific">Aedes aegypti</name>
    <name type="common">Yellowfever mosquito</name>
    <name type="synonym">Culex aegypti</name>
    <dbReference type="NCBI Taxonomy" id="7159"/>
    <lineage>
        <taxon>Eukaryota</taxon>
        <taxon>Metazoa</taxon>
        <taxon>Ecdysozoa</taxon>
        <taxon>Arthropoda</taxon>
        <taxon>Hexapoda</taxon>
        <taxon>Insecta</taxon>
        <taxon>Pterygota</taxon>
        <taxon>Neoptera</taxon>
        <taxon>Endopterygota</taxon>
        <taxon>Diptera</taxon>
        <taxon>Nematocera</taxon>
        <taxon>Culicoidea</taxon>
        <taxon>Culicidae</taxon>
        <taxon>Culicinae</taxon>
        <taxon>Aedini</taxon>
        <taxon>Aedes</taxon>
        <taxon>Stegomyia</taxon>
    </lineage>
</organism>